<gene>
    <name evidence="1" type="ORF">J2W84_001025</name>
</gene>
<proteinExistence type="predicted"/>
<dbReference type="EMBL" id="JAVDTI010000001">
    <property type="protein sequence ID" value="MDR6803988.1"/>
    <property type="molecule type" value="Genomic_DNA"/>
</dbReference>
<keyword evidence="2" id="KW-1185">Reference proteome</keyword>
<sequence>MAGSEKEVSDLCMSCGLCCDGTLFPYGFIRDEADKKVADDLGLPVTEIKEKLLFKLPCTCFSGSCTAYDKPRPYTCSAFFCPPIKKYRSGEQAFEEAEQQVRLFREHRDKLVKAASQFPELAGLSFIELRDLLEESAEDETYVSKYRQLYLMLFIFRDIYSRYFKPADRDKLVV</sequence>
<dbReference type="Proteomes" id="UP001264980">
    <property type="component" value="Unassembled WGS sequence"/>
</dbReference>
<comment type="caution">
    <text evidence="1">The sequence shown here is derived from an EMBL/GenBank/DDBJ whole genome shotgun (WGS) entry which is preliminary data.</text>
</comment>
<accession>A0ABU1QS72</accession>
<organism evidence="1 2">
    <name type="scientific">Dyadobacter fermentans</name>
    <dbReference type="NCBI Taxonomy" id="94254"/>
    <lineage>
        <taxon>Bacteria</taxon>
        <taxon>Pseudomonadati</taxon>
        <taxon>Bacteroidota</taxon>
        <taxon>Cytophagia</taxon>
        <taxon>Cytophagales</taxon>
        <taxon>Spirosomataceae</taxon>
        <taxon>Dyadobacter</taxon>
    </lineage>
</organism>
<evidence type="ECO:0000313" key="1">
    <source>
        <dbReference type="EMBL" id="MDR6803988.1"/>
    </source>
</evidence>
<dbReference type="RefSeq" id="WP_309981355.1">
    <property type="nucleotide sequence ID" value="NZ_JAVDTI010000001.1"/>
</dbReference>
<evidence type="ECO:0000313" key="2">
    <source>
        <dbReference type="Proteomes" id="UP001264980"/>
    </source>
</evidence>
<reference evidence="1 2" key="1">
    <citation type="submission" date="2023-07" db="EMBL/GenBank/DDBJ databases">
        <title>Sorghum-associated microbial communities from plants grown in Nebraska, USA.</title>
        <authorList>
            <person name="Schachtman D."/>
        </authorList>
    </citation>
    <scope>NUCLEOTIDE SEQUENCE [LARGE SCALE GENOMIC DNA]</scope>
    <source>
        <strain evidence="1 2">BE57</strain>
    </source>
</reference>
<name>A0ABU1QS72_9BACT</name>
<protein>
    <submittedName>
        <fullName evidence="1">Fe-S-cluster containining protein</fullName>
    </submittedName>
</protein>